<dbReference type="AlphaFoldDB" id="A0A3N0I492"/>
<gene>
    <name evidence="1" type="ORF">EDX97_04550</name>
</gene>
<dbReference type="EMBL" id="RJQC01000001">
    <property type="protein sequence ID" value="RNM31824.1"/>
    <property type="molecule type" value="Genomic_DNA"/>
</dbReference>
<keyword evidence="2" id="KW-1185">Reference proteome</keyword>
<name>A0A3N0I492_9FIRM</name>
<dbReference type="Proteomes" id="UP000276568">
    <property type="component" value="Unassembled WGS sequence"/>
</dbReference>
<comment type="caution">
    <text evidence="1">The sequence shown here is derived from an EMBL/GenBank/DDBJ whole genome shotgun (WGS) entry which is preliminary data.</text>
</comment>
<evidence type="ECO:0000313" key="2">
    <source>
        <dbReference type="Proteomes" id="UP000276568"/>
    </source>
</evidence>
<reference evidence="1 2" key="1">
    <citation type="submission" date="2018-11" db="EMBL/GenBank/DDBJ databases">
        <title>Clostridium sp. nov., a member of the family Erysipelotrichaceae isolated from pig faeces.</title>
        <authorList>
            <person name="Chang Y.-H."/>
        </authorList>
    </citation>
    <scope>NUCLEOTIDE SEQUENCE [LARGE SCALE GENOMIC DNA]</scope>
    <source>
        <strain evidence="1 2">YH-panp20</strain>
    </source>
</reference>
<sequence length="383" mass="44350">MNAVWMPMIMLANPMMQVDSTLMNERVEDVAFVDQESEKRNQELPNCTYSVENNGYTSEAQINIQCTGNLLDQSTLIIEHNKQTEFLQAQTEMTYLCKDAGTYFAYIQCQDRKGDIQTWHYMDEKSQINRIADEDDTKTAEENQPLQSSVPLYENANTGVNYTVESVVQEESQYQLPVPIKQQSLNNVSLVEPESFHLENQSQMEKITGNETDFLLPSTIDDFGNKSMTKKIIAEDGTVKTEERIISQTLTPNLEVQNRTWIVEDQQQIHLQQKSQQLSTSSFQIITMKNRLVRVVFGPDEKIVWIKINGKKIQPSSIGQDRMHHSYVEFRVLKKKCIIEVKMKDSSGQARKVKKIIHPVLTKRKFSKSELWFQTLWLKWLHG</sequence>
<protein>
    <submittedName>
        <fullName evidence="1">Uncharacterized protein</fullName>
    </submittedName>
</protein>
<organism evidence="1 2">
    <name type="scientific">Absicoccus porci</name>
    <dbReference type="NCBI Taxonomy" id="2486576"/>
    <lineage>
        <taxon>Bacteria</taxon>
        <taxon>Bacillati</taxon>
        <taxon>Bacillota</taxon>
        <taxon>Erysipelotrichia</taxon>
        <taxon>Erysipelotrichales</taxon>
        <taxon>Erysipelotrichaceae</taxon>
        <taxon>Absicoccus</taxon>
    </lineage>
</organism>
<dbReference type="RefSeq" id="WP_128519983.1">
    <property type="nucleotide sequence ID" value="NZ_RJQC01000001.1"/>
</dbReference>
<accession>A0A3N0I492</accession>
<proteinExistence type="predicted"/>
<evidence type="ECO:0000313" key="1">
    <source>
        <dbReference type="EMBL" id="RNM31824.1"/>
    </source>
</evidence>